<sequence length="60" mass="6781">MSGDDGKELSDEEVSMVQESPLVMMDDIHDQRIDDVVLTDDVALTDEVSRSCWAKILMYC</sequence>
<protein>
    <submittedName>
        <fullName evidence="1">Uncharacterized protein</fullName>
    </submittedName>
</protein>
<accession>A0AAP0MI09</accession>
<proteinExistence type="predicted"/>
<comment type="caution">
    <text evidence="1">The sequence shown here is derived from an EMBL/GenBank/DDBJ whole genome shotgun (WGS) entry which is preliminary data.</text>
</comment>
<dbReference type="AlphaFoldDB" id="A0AAP0MI09"/>
<reference evidence="1 2" key="1">
    <citation type="submission" date="2024-05" db="EMBL/GenBank/DDBJ databases">
        <title>Haplotype-resolved chromosome-level genome assembly of Huyou (Citrus changshanensis).</title>
        <authorList>
            <person name="Miao C."/>
            <person name="Chen W."/>
            <person name="Wu Y."/>
            <person name="Wang L."/>
            <person name="Zhao S."/>
            <person name="Grierson D."/>
            <person name="Xu C."/>
            <person name="Chen K."/>
        </authorList>
    </citation>
    <scope>NUCLEOTIDE SEQUENCE [LARGE SCALE GENOMIC DNA]</scope>
    <source>
        <strain evidence="1">01-14</strain>
        <tissue evidence="1">Leaf</tissue>
    </source>
</reference>
<evidence type="ECO:0000313" key="1">
    <source>
        <dbReference type="EMBL" id="KAK9213799.1"/>
    </source>
</evidence>
<keyword evidence="2" id="KW-1185">Reference proteome</keyword>
<organism evidence="1 2">
    <name type="scientific">Citrus x changshan-huyou</name>
    <dbReference type="NCBI Taxonomy" id="2935761"/>
    <lineage>
        <taxon>Eukaryota</taxon>
        <taxon>Viridiplantae</taxon>
        <taxon>Streptophyta</taxon>
        <taxon>Embryophyta</taxon>
        <taxon>Tracheophyta</taxon>
        <taxon>Spermatophyta</taxon>
        <taxon>Magnoliopsida</taxon>
        <taxon>eudicotyledons</taxon>
        <taxon>Gunneridae</taxon>
        <taxon>Pentapetalae</taxon>
        <taxon>rosids</taxon>
        <taxon>malvids</taxon>
        <taxon>Sapindales</taxon>
        <taxon>Rutaceae</taxon>
        <taxon>Aurantioideae</taxon>
        <taxon>Citrus</taxon>
    </lineage>
</organism>
<name>A0AAP0MI09_9ROSI</name>
<dbReference type="EMBL" id="JBCGBO010000003">
    <property type="protein sequence ID" value="KAK9213799.1"/>
    <property type="molecule type" value="Genomic_DNA"/>
</dbReference>
<dbReference type="Proteomes" id="UP001428341">
    <property type="component" value="Unassembled WGS sequence"/>
</dbReference>
<evidence type="ECO:0000313" key="2">
    <source>
        <dbReference type="Proteomes" id="UP001428341"/>
    </source>
</evidence>
<gene>
    <name evidence="1" type="ORF">WN944_005784</name>
</gene>